<dbReference type="AlphaFoldDB" id="A8SI75"/>
<dbReference type="InterPro" id="IPR057006">
    <property type="entry name" value="Phage_TAC_19"/>
</dbReference>
<reference evidence="1 2" key="2">
    <citation type="submission" date="2007-09" db="EMBL/GenBank/DDBJ databases">
        <authorList>
            <person name="Fulton L."/>
            <person name="Clifton S."/>
            <person name="Fulton B."/>
            <person name="Xu J."/>
            <person name="Minx P."/>
            <person name="Pepin K.H."/>
            <person name="Johnson M."/>
            <person name="Thiruvilangam P."/>
            <person name="Bhonagiri V."/>
            <person name="Nash W.E."/>
            <person name="Mardis E.R."/>
            <person name="Wilson R.K."/>
        </authorList>
    </citation>
    <scope>NUCLEOTIDE SEQUENCE [LARGE SCALE GENOMIC DNA]</scope>
    <source>
        <strain evidence="1 2">ATCC 33270</strain>
    </source>
</reference>
<evidence type="ECO:0000313" key="1">
    <source>
        <dbReference type="EMBL" id="EDP24827.1"/>
    </source>
</evidence>
<gene>
    <name evidence="1" type="ORF">PEPMIC_00033</name>
</gene>
<dbReference type="eggNOG" id="ENOG5033WH1">
    <property type="taxonomic scope" value="Bacteria"/>
</dbReference>
<dbReference type="Pfam" id="PF23857">
    <property type="entry name" value="Phage_TAC_19"/>
    <property type="match status" value="1"/>
</dbReference>
<protein>
    <submittedName>
        <fullName evidence="1">Uncharacterized protein</fullName>
    </submittedName>
</protein>
<dbReference type="NCBIfam" id="NF047360">
    <property type="entry name" value="tail_chap_PVL"/>
    <property type="match status" value="1"/>
</dbReference>
<accession>A8SI75</accession>
<dbReference type="HOGENOM" id="CLU_2303210_0_0_9"/>
<organism evidence="1 2">
    <name type="scientific">Parvimonas micra ATCC 33270</name>
    <dbReference type="NCBI Taxonomy" id="411465"/>
    <lineage>
        <taxon>Bacteria</taxon>
        <taxon>Bacillati</taxon>
        <taxon>Bacillota</taxon>
        <taxon>Tissierellia</taxon>
        <taxon>Tissierellales</taxon>
        <taxon>Peptoniphilaceae</taxon>
        <taxon>Parvimonas</taxon>
    </lineage>
</organism>
<comment type="caution">
    <text evidence="1">The sequence shown here is derived from an EMBL/GenBank/DDBJ whole genome shotgun (WGS) entry which is preliminary data.</text>
</comment>
<sequence length="100" mass="11349">MGVRLEITDQETGKTQVFKKDFVSFRKTREAMKLQVDIQEMNELETFDAMLDFVVDLFEDKDLTPDYILDNLPAESGVNILTDVLEQVMGVGKDDGTGKK</sequence>
<evidence type="ECO:0000313" key="2">
    <source>
        <dbReference type="Proteomes" id="UP000003162"/>
    </source>
</evidence>
<name>A8SI75_9FIRM</name>
<dbReference type="EMBL" id="ABEE02000010">
    <property type="protein sequence ID" value="EDP24827.1"/>
    <property type="molecule type" value="Genomic_DNA"/>
</dbReference>
<dbReference type="Proteomes" id="UP000003162">
    <property type="component" value="Unassembled WGS sequence"/>
</dbReference>
<dbReference type="RefSeq" id="WP_004224114.1">
    <property type="nucleotide sequence ID" value="NZ_DS483511.1"/>
</dbReference>
<proteinExistence type="predicted"/>
<reference evidence="1 2" key="1">
    <citation type="submission" date="2007-09" db="EMBL/GenBank/DDBJ databases">
        <title>Draft genome sequence of Peptostreptococcus micros (ATCC 33270).</title>
        <authorList>
            <person name="Sudarsanam P."/>
            <person name="Ley R."/>
            <person name="Guruge J."/>
            <person name="Turnbaugh P.J."/>
            <person name="Mahowald M."/>
            <person name="Liep D."/>
            <person name="Gordon J."/>
        </authorList>
    </citation>
    <scope>NUCLEOTIDE SEQUENCE [LARGE SCALE GENOMIC DNA]</scope>
    <source>
        <strain evidence="1 2">ATCC 33270</strain>
    </source>
</reference>